<dbReference type="Gene3D" id="3.40.630.30">
    <property type="match status" value="1"/>
</dbReference>
<dbReference type="InterPro" id="IPR016181">
    <property type="entry name" value="Acyl_CoA_acyltransferase"/>
</dbReference>
<dbReference type="OrthoDB" id="5419426at2"/>
<dbReference type="PROSITE" id="PS51186">
    <property type="entry name" value="GNAT"/>
    <property type="match status" value="1"/>
</dbReference>
<accession>A0A561Q2D2</accession>
<evidence type="ECO:0000256" key="1">
    <source>
        <dbReference type="ARBA" id="ARBA00022679"/>
    </source>
</evidence>
<feature type="domain" description="N-acetyltransferase" evidence="2">
    <location>
        <begin position="4"/>
        <end position="166"/>
    </location>
</feature>
<dbReference type="GO" id="GO:0008080">
    <property type="term" value="F:N-acetyltransferase activity"/>
    <property type="evidence" value="ECO:0007669"/>
    <property type="project" value="InterPro"/>
</dbReference>
<reference evidence="3 4" key="1">
    <citation type="submission" date="2019-06" db="EMBL/GenBank/DDBJ databases">
        <title>Sorghum-associated microbial communities from plants grown in Nebraska, USA.</title>
        <authorList>
            <person name="Schachtman D."/>
        </authorList>
    </citation>
    <scope>NUCLEOTIDE SEQUENCE [LARGE SCALE GENOMIC DNA]</scope>
    <source>
        <strain evidence="3 4">1209</strain>
    </source>
</reference>
<dbReference type="AlphaFoldDB" id="A0A561Q2D2"/>
<protein>
    <submittedName>
        <fullName evidence="3">Acetyltransferase (GNAT) family protein</fullName>
    </submittedName>
</protein>
<gene>
    <name evidence="3" type="ORF">FHW36_101445</name>
</gene>
<dbReference type="PANTHER" id="PTHR13947">
    <property type="entry name" value="GNAT FAMILY N-ACETYLTRANSFERASE"/>
    <property type="match status" value="1"/>
</dbReference>
<keyword evidence="1 3" id="KW-0808">Transferase</keyword>
<dbReference type="Pfam" id="PF00583">
    <property type="entry name" value="Acetyltransf_1"/>
    <property type="match status" value="1"/>
</dbReference>
<proteinExistence type="predicted"/>
<dbReference type="RefSeq" id="WP_145661544.1">
    <property type="nucleotide sequence ID" value="NZ_VIWO01000001.1"/>
</dbReference>
<evidence type="ECO:0000313" key="3">
    <source>
        <dbReference type="EMBL" id="TWF44525.1"/>
    </source>
</evidence>
<comment type="caution">
    <text evidence="3">The sequence shown here is derived from an EMBL/GenBank/DDBJ whole genome shotgun (WGS) entry which is preliminary data.</text>
</comment>
<dbReference type="PANTHER" id="PTHR13947:SF37">
    <property type="entry name" value="LD18367P"/>
    <property type="match status" value="1"/>
</dbReference>
<sequence length="167" mass="19022">MDILNYRWVEEPDAVAITEVTLLSYGQFESVLAPEYWTQMKHSLSDDAKLRELMRTSATLVCEAGNQLAGVLFLTPSGYPAYPCPAEWAYIRRLGVDPRLRGRGIGRRLMEMAIQQARANGEQYLGLHTSTIMPDARHLYEQLGFSIARELAPILGQQYWLYHMLLS</sequence>
<dbReference type="Proteomes" id="UP000320811">
    <property type="component" value="Unassembled WGS sequence"/>
</dbReference>
<evidence type="ECO:0000259" key="2">
    <source>
        <dbReference type="PROSITE" id="PS51186"/>
    </source>
</evidence>
<keyword evidence="4" id="KW-1185">Reference proteome</keyword>
<dbReference type="EMBL" id="VIWO01000001">
    <property type="protein sequence ID" value="TWF44525.1"/>
    <property type="molecule type" value="Genomic_DNA"/>
</dbReference>
<dbReference type="InterPro" id="IPR000182">
    <property type="entry name" value="GNAT_dom"/>
</dbReference>
<organism evidence="3 4">
    <name type="scientific">Chitinophaga polysaccharea</name>
    <dbReference type="NCBI Taxonomy" id="1293035"/>
    <lineage>
        <taxon>Bacteria</taxon>
        <taxon>Pseudomonadati</taxon>
        <taxon>Bacteroidota</taxon>
        <taxon>Chitinophagia</taxon>
        <taxon>Chitinophagales</taxon>
        <taxon>Chitinophagaceae</taxon>
        <taxon>Chitinophaga</taxon>
    </lineage>
</organism>
<dbReference type="InterPro" id="IPR050769">
    <property type="entry name" value="NAT_camello-type"/>
</dbReference>
<dbReference type="SUPFAM" id="SSF55729">
    <property type="entry name" value="Acyl-CoA N-acyltransferases (Nat)"/>
    <property type="match status" value="1"/>
</dbReference>
<evidence type="ECO:0000313" key="4">
    <source>
        <dbReference type="Proteomes" id="UP000320811"/>
    </source>
</evidence>
<name>A0A561Q2D2_9BACT</name>